<keyword evidence="3" id="KW-1185">Reference proteome</keyword>
<dbReference type="Pfam" id="PF11984">
    <property type="entry name" value="DUF3485"/>
    <property type="match status" value="1"/>
</dbReference>
<evidence type="ECO:0000313" key="2">
    <source>
        <dbReference type="EMBL" id="GAA5496658.1"/>
    </source>
</evidence>
<gene>
    <name evidence="2" type="ORF">Rhal01_02843</name>
</gene>
<proteinExistence type="predicted"/>
<dbReference type="InterPro" id="IPR014263">
    <property type="entry name" value="Methanolan_biosynth_EpsI"/>
</dbReference>
<dbReference type="EMBL" id="BAABRL010000009">
    <property type="protein sequence ID" value="GAA5496658.1"/>
    <property type="molecule type" value="Genomic_DNA"/>
</dbReference>
<sequence length="202" mass="23378">MPREVSEKEKDILAEDTEFARRFYFDPDNPARDYHGFEVSVVFSGKDINNSLHRPEVCLVAQGWQFVGQRHMKLEGVMPDGSDLPVKELVCVRPRIGEDKKPVMNGKGEPMYDKRIQFYTYFGRDKVVSDHYQRTWEDIKDRIVGGFDQQWAYATFSTAVTSAYAEQGNWNSLIASRDEDQTREALSDFIQQLLPLILDQQS</sequence>
<reference evidence="2 3" key="1">
    <citation type="submission" date="2024-02" db="EMBL/GenBank/DDBJ databases">
        <title>Rubritalea halochordaticola NBRC 107102.</title>
        <authorList>
            <person name="Ichikawa N."/>
            <person name="Katano-Makiyama Y."/>
            <person name="Hidaka K."/>
        </authorList>
    </citation>
    <scope>NUCLEOTIDE SEQUENCE [LARGE SCALE GENOMIC DNA]</scope>
    <source>
        <strain evidence="2 3">NBRC 107102</strain>
    </source>
</reference>
<dbReference type="Proteomes" id="UP001424741">
    <property type="component" value="Unassembled WGS sequence"/>
</dbReference>
<protein>
    <recommendedName>
        <fullName evidence="1">Methanolan biosynthesis EpsI domain-containing protein</fullName>
    </recommendedName>
</protein>
<organism evidence="2 3">
    <name type="scientific">Rubritalea halochordaticola</name>
    <dbReference type="NCBI Taxonomy" id="714537"/>
    <lineage>
        <taxon>Bacteria</taxon>
        <taxon>Pseudomonadati</taxon>
        <taxon>Verrucomicrobiota</taxon>
        <taxon>Verrucomicrobiia</taxon>
        <taxon>Verrucomicrobiales</taxon>
        <taxon>Rubritaleaceae</taxon>
        <taxon>Rubritalea</taxon>
    </lineage>
</organism>
<evidence type="ECO:0000259" key="1">
    <source>
        <dbReference type="Pfam" id="PF11984"/>
    </source>
</evidence>
<accession>A0ABP9V1U6</accession>
<feature type="domain" description="Methanolan biosynthesis EpsI" evidence="1">
    <location>
        <begin position="7"/>
        <end position="151"/>
    </location>
</feature>
<evidence type="ECO:0000313" key="3">
    <source>
        <dbReference type="Proteomes" id="UP001424741"/>
    </source>
</evidence>
<name>A0ABP9V1U6_9BACT</name>
<comment type="caution">
    <text evidence="2">The sequence shown here is derived from an EMBL/GenBank/DDBJ whole genome shotgun (WGS) entry which is preliminary data.</text>
</comment>